<sequence length="30" mass="3366">MSTIIFDHLLPYLGAEGATYWAQLLMVDPV</sequence>
<accession>A0A1H5AS75</accession>
<dbReference type="EMBL" id="FNSV01000005">
    <property type="protein sequence ID" value="SED44564.1"/>
    <property type="molecule type" value="Genomic_DNA"/>
</dbReference>
<dbReference type="Proteomes" id="UP000183561">
    <property type="component" value="Unassembled WGS sequence"/>
</dbReference>
<reference evidence="2" key="1">
    <citation type="submission" date="2016-10" db="EMBL/GenBank/DDBJ databases">
        <authorList>
            <person name="Varghese N."/>
            <person name="Submissions S."/>
        </authorList>
    </citation>
    <scope>NUCLEOTIDE SEQUENCE [LARGE SCALE GENOMIC DNA]</scope>
    <source>
        <strain evidence="2">DSM 44498</strain>
    </source>
</reference>
<gene>
    <name evidence="1" type="ORF">SAMN04490239_8307</name>
</gene>
<dbReference type="AlphaFoldDB" id="A0A1H5AS75"/>
<organism evidence="1 2">
    <name type="scientific">Rhodococcus koreensis</name>
    <dbReference type="NCBI Taxonomy" id="99653"/>
    <lineage>
        <taxon>Bacteria</taxon>
        <taxon>Bacillati</taxon>
        <taxon>Actinomycetota</taxon>
        <taxon>Actinomycetes</taxon>
        <taxon>Mycobacteriales</taxon>
        <taxon>Nocardiaceae</taxon>
        <taxon>Rhodococcus</taxon>
    </lineage>
</organism>
<protein>
    <submittedName>
        <fullName evidence="1">Uncharacterized protein</fullName>
    </submittedName>
</protein>
<evidence type="ECO:0000313" key="1">
    <source>
        <dbReference type="EMBL" id="SED44564.1"/>
    </source>
</evidence>
<evidence type="ECO:0000313" key="2">
    <source>
        <dbReference type="Proteomes" id="UP000183561"/>
    </source>
</evidence>
<keyword evidence="2" id="KW-1185">Reference proteome</keyword>
<proteinExistence type="predicted"/>
<name>A0A1H5AS75_9NOCA</name>